<feature type="chain" id="PRO_5018687183" description="Tower domain-containing protein" evidence="5">
    <location>
        <begin position="26"/>
        <end position="1155"/>
    </location>
</feature>
<dbReference type="STRING" id="109280.ENSHCOP00000023012"/>
<dbReference type="PANTHER" id="PTHR11289:SF0">
    <property type="entry name" value="BREAST CANCER TYPE 2 SUSCEPTIBILITY PROTEIN"/>
    <property type="match status" value="1"/>
</dbReference>
<dbReference type="GO" id="GO:0006355">
    <property type="term" value="P:regulation of DNA-templated transcription"/>
    <property type="evidence" value="ECO:0007669"/>
    <property type="project" value="TreeGrafter"/>
</dbReference>
<accession>A0A3Q2YVW5</accession>
<feature type="compositionally biased region" description="Basic and acidic residues" evidence="4">
    <location>
        <begin position="217"/>
        <end position="231"/>
    </location>
</feature>
<evidence type="ECO:0000256" key="5">
    <source>
        <dbReference type="SAM" id="SignalP"/>
    </source>
</evidence>
<evidence type="ECO:0000256" key="1">
    <source>
        <dbReference type="ARBA" id="ARBA00022737"/>
    </source>
</evidence>
<dbReference type="OMA" id="KAMFEME"/>
<feature type="region of interest" description="Disordered" evidence="4">
    <location>
        <begin position="66"/>
        <end position="99"/>
    </location>
</feature>
<feature type="region of interest" description="Disordered" evidence="4">
    <location>
        <begin position="945"/>
        <end position="973"/>
    </location>
</feature>
<feature type="region of interest" description="Disordered" evidence="4">
    <location>
        <begin position="539"/>
        <end position="563"/>
    </location>
</feature>
<reference evidence="6" key="2">
    <citation type="submission" date="2025-09" db="UniProtKB">
        <authorList>
            <consortium name="Ensembl"/>
        </authorList>
    </citation>
    <scope>IDENTIFICATION</scope>
</reference>
<name>A0A3Q2YVW5_HIPCM</name>
<dbReference type="PROSITE" id="PS50138">
    <property type="entry name" value="BRCA2_REPEAT"/>
    <property type="match status" value="2"/>
</dbReference>
<reference evidence="6" key="1">
    <citation type="submission" date="2025-08" db="UniProtKB">
        <authorList>
            <consortium name="Ensembl"/>
        </authorList>
    </citation>
    <scope>IDENTIFICATION</scope>
</reference>
<dbReference type="Pfam" id="PF00634">
    <property type="entry name" value="BRCA2"/>
    <property type="match status" value="3"/>
</dbReference>
<sequence length="1155" mass="123354">MIVSNVLFVFLNYSLLLFMTELGQLDPDWFQVLTTRASSKEGNLSDSDDQEELCPNQEANFKTPLRKTAAADVTQSQHSSIPRVFRRSYVPSPDNDDQQGRKMATIEFEMMQASYAQHICESLGADIHPDISWTSSLNTPPALPSTLIICHPKPSESDAGPHPTLQKSPRRSPEQSNGTRRQPLPEAIRSPTPSVPDGTENSPPMILTNSSSVLRQVKSERTRRMEEKEHGSSPSDVSIESELAFSEQRESDQALCRNPPVETEDSELTPWSPLPLSEIPATTVATQVEDKCPTQAESPVKASLKCAGFTQKKTAFIYTIDKEKHSLKNNSVQGISQNASIYDINESIHGSSSFVKPVQDATKSPGNANAVAHQVDQAFECARDATEEIPAASASASCAQNCDRSNCQLTASQKADVKALCTLLEEAGSQFDFTQFRTVKLKQPGKEASAPSSKADKDLEPHLLSGIDFEDSFCAEPNEKTTSTSCGTTHLEESGVARQPLCAHTTEKEERAEESLVRVSKKCLKKTKHLFQVLEASTPAQKQSVENDRSTMRTSRNEQQFVDGYDREEPLQGFFSSAIPDQSAPKGSGNMLASARQEAASPTLVSSQRSFSGIKHKTESLLDVCHEVEEHPVCDQAFERGNAANVSWLELDFSTWTGGGFSAAGGENASASAVALTKAKPLLQEDRGAHPSAEFKNGTSSLLEGVDHQPGGFRTAKGKRVAVSSAALKKAQLLLDDCSEVKEHPLCYPTATKSELPSASEKPGSFSDNSLFADDSLFDNLDCTPESPSVSDVKDAKTANATIVDNIDCPNDQVENGQCDNNVANCANPSLDIGSSSLLSVGGFSTASGNKVYVSAAALKKAKDLLQEDAGDALSSKMQHRSFLGVERADLAAASQNVTASSAALPTIKFLLDEDLAVEEHPGCSPPLGKSEFLSAREKPASFAAKSDLGSTLESPALTPHDSKRGNSTSKETLGGCFPIAGVTPKKASLPHKATLEADAHFKGMMDSHDGTSGKENPSIVGATAFTVKTDAQNGPLPNGNIRLHRDEEKPGNPSLDVACSSLSGARFSAASGSALPVSAAAMAAAKHFFQEDHEDDPSAKMKPGGSSGVDRLDCQAGGFQTAGGKRVTVSSAALTRVCSGHGSSQTFFPRRPRG</sequence>
<proteinExistence type="predicted"/>
<feature type="signal peptide" evidence="5">
    <location>
        <begin position="1"/>
        <end position="25"/>
    </location>
</feature>
<evidence type="ECO:0000256" key="2">
    <source>
        <dbReference type="ARBA" id="ARBA00022763"/>
    </source>
</evidence>
<feature type="region of interest" description="Disordered" evidence="4">
    <location>
        <begin position="577"/>
        <end position="609"/>
    </location>
</feature>
<evidence type="ECO:0000313" key="6">
    <source>
        <dbReference type="Ensembl" id="ENSHCOP00000023012.1"/>
    </source>
</evidence>
<protein>
    <recommendedName>
        <fullName evidence="8">Tower domain-containing protein</fullName>
    </recommendedName>
</protein>
<dbReference type="Proteomes" id="UP000264820">
    <property type="component" value="Unplaced"/>
</dbReference>
<organism evidence="6 7">
    <name type="scientific">Hippocampus comes</name>
    <name type="common">Tiger tail seahorse</name>
    <dbReference type="NCBI Taxonomy" id="109280"/>
    <lineage>
        <taxon>Eukaryota</taxon>
        <taxon>Metazoa</taxon>
        <taxon>Chordata</taxon>
        <taxon>Craniata</taxon>
        <taxon>Vertebrata</taxon>
        <taxon>Euteleostomi</taxon>
        <taxon>Actinopterygii</taxon>
        <taxon>Neopterygii</taxon>
        <taxon>Teleostei</taxon>
        <taxon>Neoteleostei</taxon>
        <taxon>Acanthomorphata</taxon>
        <taxon>Syngnathiaria</taxon>
        <taxon>Syngnathiformes</taxon>
        <taxon>Syngnathoidei</taxon>
        <taxon>Syngnathidae</taxon>
        <taxon>Hippocampus</taxon>
    </lineage>
</organism>
<dbReference type="GO" id="GO:0005634">
    <property type="term" value="C:nucleus"/>
    <property type="evidence" value="ECO:0007669"/>
    <property type="project" value="TreeGrafter"/>
</dbReference>
<keyword evidence="3" id="KW-0234">DNA repair</keyword>
<dbReference type="GO" id="GO:0000724">
    <property type="term" value="P:double-strand break repair via homologous recombination"/>
    <property type="evidence" value="ECO:0007669"/>
    <property type="project" value="InterPro"/>
</dbReference>
<dbReference type="PANTHER" id="PTHR11289">
    <property type="entry name" value="BREAST CANCER TYPE 2 SUSCEPTIBILITY PROTEIN BRCA2"/>
    <property type="match status" value="1"/>
</dbReference>
<keyword evidence="2" id="KW-0227">DNA damage</keyword>
<evidence type="ECO:0000313" key="7">
    <source>
        <dbReference type="Proteomes" id="UP000264820"/>
    </source>
</evidence>
<feature type="region of interest" description="Disordered" evidence="4">
    <location>
        <begin position="145"/>
        <end position="274"/>
    </location>
</feature>
<evidence type="ECO:0008006" key="8">
    <source>
        <dbReference type="Google" id="ProtNLM"/>
    </source>
</evidence>
<evidence type="ECO:0000256" key="3">
    <source>
        <dbReference type="ARBA" id="ARBA00023204"/>
    </source>
</evidence>
<evidence type="ECO:0000256" key="4">
    <source>
        <dbReference type="SAM" id="MobiDB-lite"/>
    </source>
</evidence>
<dbReference type="GeneTree" id="ENSGT00940000177583"/>
<dbReference type="InterPro" id="IPR015525">
    <property type="entry name" value="BRCA2"/>
</dbReference>
<keyword evidence="7" id="KW-1185">Reference proteome</keyword>
<dbReference type="Ensembl" id="ENSHCOT00000025581.1">
    <property type="protein sequence ID" value="ENSHCOP00000023012.1"/>
    <property type="gene ID" value="ENSHCOG00000011192.1"/>
</dbReference>
<dbReference type="InterPro" id="IPR002093">
    <property type="entry name" value="BRCA2_repeat"/>
</dbReference>
<keyword evidence="5" id="KW-0732">Signal</keyword>
<feature type="compositionally biased region" description="Polar residues" evidence="4">
    <location>
        <begin position="199"/>
        <end position="214"/>
    </location>
</feature>
<keyword evidence="1" id="KW-0677">Repeat</keyword>
<dbReference type="AlphaFoldDB" id="A0A3Q2YVW5"/>